<evidence type="ECO:0000256" key="3">
    <source>
        <dbReference type="ARBA" id="ARBA00022538"/>
    </source>
</evidence>
<keyword evidence="14" id="KW-1185">Reference proteome</keyword>
<keyword evidence="4" id="KW-0812">Transmembrane</keyword>
<organism evidence="15">
    <name type="scientific">Gongylonema pulchrum</name>
    <dbReference type="NCBI Taxonomy" id="637853"/>
    <lineage>
        <taxon>Eukaryota</taxon>
        <taxon>Metazoa</taxon>
        <taxon>Ecdysozoa</taxon>
        <taxon>Nematoda</taxon>
        <taxon>Chromadorea</taxon>
        <taxon>Rhabditida</taxon>
        <taxon>Spirurina</taxon>
        <taxon>Spiruromorpha</taxon>
        <taxon>Spiruroidea</taxon>
        <taxon>Gongylonematidae</taxon>
        <taxon>Gongylonema</taxon>
    </lineage>
</organism>
<dbReference type="OrthoDB" id="257992at2759"/>
<sequence length="319" mass="36458">MSRLFVVVLICIAFAILPKQIEALGQTYVERQKAGGEYNESWASNEKHVVVTVTHLEAEFIQDFLSEFYAHPEHQNYLVILLSPCEMDDRMRMLLKIPMWSNRVLYIRGSALIDGDLERARMTSAKACFILSARHINQKTRTANFISNFINNNSITSNEIYDIQIADSKFFGEYIGKSFIYASFHAHKKYGVGLIGIKSQGLREKILLNPGHYYYLKPTDTAYYIALTNEESLYDFHKGMNAQRRKANLATAIANIGAVAIELPQADNEHSKLKKKRRFLHLKRGESDGATQLLVCTSFSHIIFIFKKHISPHSHYSNS</sequence>
<evidence type="ECO:0000256" key="5">
    <source>
        <dbReference type="ARBA" id="ARBA00022826"/>
    </source>
</evidence>
<dbReference type="Proteomes" id="UP000271098">
    <property type="component" value="Unassembled WGS sequence"/>
</dbReference>
<evidence type="ECO:0000256" key="9">
    <source>
        <dbReference type="ARBA" id="ARBA00023136"/>
    </source>
</evidence>
<dbReference type="PANTHER" id="PTHR10027">
    <property type="entry name" value="CALCIUM-ACTIVATED POTASSIUM CHANNEL ALPHA CHAIN"/>
    <property type="match status" value="1"/>
</dbReference>
<keyword evidence="7" id="KW-1133">Transmembrane helix</keyword>
<keyword evidence="8" id="KW-0406">Ion transport</keyword>
<reference evidence="13 14" key="2">
    <citation type="submission" date="2018-11" db="EMBL/GenBank/DDBJ databases">
        <authorList>
            <consortium name="Pathogen Informatics"/>
        </authorList>
    </citation>
    <scope>NUCLEOTIDE SEQUENCE [LARGE SCALE GENOMIC DNA]</scope>
</reference>
<dbReference type="InterPro" id="IPR047871">
    <property type="entry name" value="K_chnl_Slo-like"/>
</dbReference>
<reference evidence="15" key="1">
    <citation type="submission" date="2016-06" db="UniProtKB">
        <authorList>
            <consortium name="WormBaseParasite"/>
        </authorList>
    </citation>
    <scope>IDENTIFICATION</scope>
</reference>
<dbReference type="InterPro" id="IPR003148">
    <property type="entry name" value="RCK_N"/>
</dbReference>
<keyword evidence="9" id="KW-0472">Membrane</keyword>
<comment type="subcellular location">
    <subcellularLocation>
        <location evidence="1">Membrane</location>
        <topology evidence="1">Multi-pass membrane protein</topology>
    </subcellularLocation>
</comment>
<keyword evidence="6" id="KW-0630">Potassium</keyword>
<dbReference type="WBParaSite" id="GPUH_0001774901-mRNA-1">
    <property type="protein sequence ID" value="GPUH_0001774901-mRNA-1"/>
    <property type="gene ID" value="GPUH_0001774901"/>
</dbReference>
<dbReference type="AlphaFoldDB" id="A0A183E9T5"/>
<dbReference type="PANTHER" id="PTHR10027:SF10">
    <property type="entry name" value="SLOWPOKE 2, ISOFORM D"/>
    <property type="match status" value="1"/>
</dbReference>
<dbReference type="GO" id="GO:0005228">
    <property type="term" value="F:intracellular sodium-activated potassium channel activity"/>
    <property type="evidence" value="ECO:0007669"/>
    <property type="project" value="TreeGrafter"/>
</dbReference>
<gene>
    <name evidence="13" type="ORF">GPUH_LOCUS17726</name>
</gene>
<evidence type="ECO:0000256" key="1">
    <source>
        <dbReference type="ARBA" id="ARBA00004141"/>
    </source>
</evidence>
<evidence type="ECO:0000259" key="12">
    <source>
        <dbReference type="Pfam" id="PF22614"/>
    </source>
</evidence>
<evidence type="ECO:0000256" key="11">
    <source>
        <dbReference type="SAM" id="SignalP"/>
    </source>
</evidence>
<keyword evidence="5" id="KW-0631">Potassium channel</keyword>
<evidence type="ECO:0000256" key="6">
    <source>
        <dbReference type="ARBA" id="ARBA00022958"/>
    </source>
</evidence>
<evidence type="ECO:0000256" key="4">
    <source>
        <dbReference type="ARBA" id="ARBA00022692"/>
    </source>
</evidence>
<dbReference type="GO" id="GO:0015271">
    <property type="term" value="F:outward rectifier potassium channel activity"/>
    <property type="evidence" value="ECO:0007669"/>
    <property type="project" value="TreeGrafter"/>
</dbReference>
<evidence type="ECO:0000313" key="14">
    <source>
        <dbReference type="Proteomes" id="UP000271098"/>
    </source>
</evidence>
<dbReference type="EMBL" id="UYRT01085601">
    <property type="protein sequence ID" value="VDN30341.1"/>
    <property type="molecule type" value="Genomic_DNA"/>
</dbReference>
<feature type="chain" id="PRO_5043139061" description="RCK N-terminal domain-containing protein" evidence="11">
    <location>
        <begin position="24"/>
        <end position="319"/>
    </location>
</feature>
<evidence type="ECO:0000256" key="8">
    <source>
        <dbReference type="ARBA" id="ARBA00023065"/>
    </source>
</evidence>
<feature type="signal peptide" evidence="11">
    <location>
        <begin position="1"/>
        <end position="23"/>
    </location>
</feature>
<dbReference type="Pfam" id="PF22614">
    <property type="entry name" value="Slo-like_RCK"/>
    <property type="match status" value="1"/>
</dbReference>
<keyword evidence="10" id="KW-0407">Ion channel</keyword>
<name>A0A183E9T5_9BILA</name>
<evidence type="ECO:0000313" key="15">
    <source>
        <dbReference type="WBParaSite" id="GPUH_0001774901-mRNA-1"/>
    </source>
</evidence>
<evidence type="ECO:0000256" key="2">
    <source>
        <dbReference type="ARBA" id="ARBA00022448"/>
    </source>
</evidence>
<keyword evidence="2" id="KW-0813">Transport</keyword>
<keyword evidence="3" id="KW-0633">Potassium transport</keyword>
<keyword evidence="11" id="KW-0732">Signal</keyword>
<feature type="domain" description="RCK N-terminal" evidence="12">
    <location>
        <begin position="45"/>
        <end position="139"/>
    </location>
</feature>
<accession>A0A183E9T5</accession>
<proteinExistence type="predicted"/>
<evidence type="ECO:0000313" key="13">
    <source>
        <dbReference type="EMBL" id="VDN30341.1"/>
    </source>
</evidence>
<evidence type="ECO:0000256" key="10">
    <source>
        <dbReference type="ARBA" id="ARBA00023303"/>
    </source>
</evidence>
<protein>
    <recommendedName>
        <fullName evidence="12">RCK N-terminal domain-containing protein</fullName>
    </recommendedName>
</protein>
<dbReference type="GO" id="GO:0005886">
    <property type="term" value="C:plasma membrane"/>
    <property type="evidence" value="ECO:0007669"/>
    <property type="project" value="TreeGrafter"/>
</dbReference>
<evidence type="ECO:0000256" key="7">
    <source>
        <dbReference type="ARBA" id="ARBA00022989"/>
    </source>
</evidence>